<dbReference type="Proteomes" id="UP000199515">
    <property type="component" value="Unassembled WGS sequence"/>
</dbReference>
<evidence type="ECO:0000259" key="6">
    <source>
        <dbReference type="Pfam" id="PF08100"/>
    </source>
</evidence>
<feature type="domain" description="O-methyltransferase dimerisation" evidence="6">
    <location>
        <begin position="14"/>
        <end position="90"/>
    </location>
</feature>
<gene>
    <name evidence="7" type="ORF">SAMN05421504_101864</name>
</gene>
<evidence type="ECO:0000313" key="8">
    <source>
        <dbReference type="Proteomes" id="UP000199515"/>
    </source>
</evidence>
<keyword evidence="1" id="KW-0489">Methyltransferase</keyword>
<dbReference type="InterPro" id="IPR001077">
    <property type="entry name" value="COMT_C"/>
</dbReference>
<dbReference type="GO" id="GO:0008171">
    <property type="term" value="F:O-methyltransferase activity"/>
    <property type="evidence" value="ECO:0007669"/>
    <property type="project" value="InterPro"/>
</dbReference>
<dbReference type="Pfam" id="PF00891">
    <property type="entry name" value="Methyltransf_2"/>
    <property type="match status" value="1"/>
</dbReference>
<dbReference type="InterPro" id="IPR016461">
    <property type="entry name" value="COMT-like"/>
</dbReference>
<dbReference type="EMBL" id="FNON01000001">
    <property type="protein sequence ID" value="SDW54524.1"/>
    <property type="molecule type" value="Genomic_DNA"/>
</dbReference>
<evidence type="ECO:0000256" key="2">
    <source>
        <dbReference type="ARBA" id="ARBA00022679"/>
    </source>
</evidence>
<dbReference type="PANTHER" id="PTHR43712:SF2">
    <property type="entry name" value="O-METHYLTRANSFERASE CICE"/>
    <property type="match status" value="1"/>
</dbReference>
<dbReference type="PROSITE" id="PS51683">
    <property type="entry name" value="SAM_OMT_II"/>
    <property type="match status" value="1"/>
</dbReference>
<feature type="active site" description="Proton acceptor" evidence="4">
    <location>
        <position position="247"/>
    </location>
</feature>
<proteinExistence type="predicted"/>
<dbReference type="AlphaFoldDB" id="A0A1H2UG67"/>
<dbReference type="PANTHER" id="PTHR43712">
    <property type="entry name" value="PUTATIVE (AFU_ORTHOLOGUE AFUA_4G14580)-RELATED"/>
    <property type="match status" value="1"/>
</dbReference>
<name>A0A1H2UG67_9PSEU</name>
<dbReference type="SUPFAM" id="SSF53335">
    <property type="entry name" value="S-adenosyl-L-methionine-dependent methyltransferases"/>
    <property type="match status" value="1"/>
</dbReference>
<reference evidence="7 8" key="1">
    <citation type="submission" date="2016-10" db="EMBL/GenBank/DDBJ databases">
        <authorList>
            <person name="de Groot N.N."/>
        </authorList>
    </citation>
    <scope>NUCLEOTIDE SEQUENCE [LARGE SCALE GENOMIC DNA]</scope>
    <source>
        <strain evidence="7 8">CPCC 202699</strain>
    </source>
</reference>
<organism evidence="7 8">
    <name type="scientific">Amycolatopsis xylanica</name>
    <dbReference type="NCBI Taxonomy" id="589385"/>
    <lineage>
        <taxon>Bacteria</taxon>
        <taxon>Bacillati</taxon>
        <taxon>Actinomycetota</taxon>
        <taxon>Actinomycetes</taxon>
        <taxon>Pseudonocardiales</taxon>
        <taxon>Pseudonocardiaceae</taxon>
        <taxon>Amycolatopsis</taxon>
    </lineage>
</organism>
<evidence type="ECO:0000259" key="5">
    <source>
        <dbReference type="Pfam" id="PF00891"/>
    </source>
</evidence>
<keyword evidence="2" id="KW-0808">Transferase</keyword>
<accession>A0A1H2UG67</accession>
<evidence type="ECO:0000256" key="3">
    <source>
        <dbReference type="ARBA" id="ARBA00022691"/>
    </source>
</evidence>
<dbReference type="GO" id="GO:0032259">
    <property type="term" value="P:methylation"/>
    <property type="evidence" value="ECO:0007669"/>
    <property type="project" value="UniProtKB-KW"/>
</dbReference>
<sequence length="339" mass="37238">MSKSAAETGPEPILDLAFGFWASQALLSAVELGVFRALSGGPLGLGELQEATGIQRGARDLFDVLVASDMLARDEDGRYSLTELTSLYLDETKPDTYLGGLLVMANRRLYPFWGHLADALRTGKPQNETRHGGDFFPTLYADPERLRGFLRSMTGRSMGAIRALVDAFPWKDYRSVADIGCAQGTLLAHLVKRHPHLTATGFDLPAVRAPFEEHARELGVPLTFTGGDFLAEPLPRTEVLIFGHILHDWDLDRKRELIAKAYDALPSGGAIIVYEALIDDERRTHAYGMLMSLNMAVETEGGFDFTGADCSGWLRDAGFVDTYVQTLTGHEGMVVGFKR</sequence>
<dbReference type="SUPFAM" id="SSF46785">
    <property type="entry name" value="Winged helix' DNA-binding domain"/>
    <property type="match status" value="1"/>
</dbReference>
<dbReference type="GO" id="GO:0046983">
    <property type="term" value="F:protein dimerization activity"/>
    <property type="evidence" value="ECO:0007669"/>
    <property type="project" value="InterPro"/>
</dbReference>
<dbReference type="PIRSF" id="PIRSF005739">
    <property type="entry name" value="O-mtase"/>
    <property type="match status" value="1"/>
</dbReference>
<keyword evidence="3" id="KW-0949">S-adenosyl-L-methionine</keyword>
<evidence type="ECO:0000256" key="4">
    <source>
        <dbReference type="PIRSR" id="PIRSR005739-1"/>
    </source>
</evidence>
<dbReference type="OrthoDB" id="582216at2"/>
<dbReference type="RefSeq" id="WP_091286784.1">
    <property type="nucleotide sequence ID" value="NZ_FNON01000001.1"/>
</dbReference>
<dbReference type="Gene3D" id="1.10.10.10">
    <property type="entry name" value="Winged helix-like DNA-binding domain superfamily/Winged helix DNA-binding domain"/>
    <property type="match status" value="1"/>
</dbReference>
<keyword evidence="8" id="KW-1185">Reference proteome</keyword>
<evidence type="ECO:0000256" key="1">
    <source>
        <dbReference type="ARBA" id="ARBA00022603"/>
    </source>
</evidence>
<dbReference type="InterPro" id="IPR012967">
    <property type="entry name" value="COMT_dimerisation"/>
</dbReference>
<protein>
    <submittedName>
        <fullName evidence="7">Dimerisation domain-containing protein</fullName>
    </submittedName>
</protein>
<dbReference type="InterPro" id="IPR036390">
    <property type="entry name" value="WH_DNA-bd_sf"/>
</dbReference>
<feature type="domain" description="O-methyltransferase C-terminal" evidence="5">
    <location>
        <begin position="113"/>
        <end position="319"/>
    </location>
</feature>
<dbReference type="CDD" id="cd02440">
    <property type="entry name" value="AdoMet_MTases"/>
    <property type="match status" value="1"/>
</dbReference>
<dbReference type="Pfam" id="PF08100">
    <property type="entry name" value="Dimerisation"/>
    <property type="match status" value="1"/>
</dbReference>
<dbReference type="InterPro" id="IPR029063">
    <property type="entry name" value="SAM-dependent_MTases_sf"/>
</dbReference>
<dbReference type="InterPro" id="IPR036388">
    <property type="entry name" value="WH-like_DNA-bd_sf"/>
</dbReference>
<dbReference type="Gene3D" id="3.40.50.150">
    <property type="entry name" value="Vaccinia Virus protein VP39"/>
    <property type="match status" value="1"/>
</dbReference>
<evidence type="ECO:0000313" key="7">
    <source>
        <dbReference type="EMBL" id="SDW54524.1"/>
    </source>
</evidence>
<dbReference type="STRING" id="589385.SAMN05421504_101864"/>